<dbReference type="InParanoid" id="C0NE09"/>
<sequence>MVGLPPGIRLASATKSADETHYPLDWGRGIFRMHFLPAISLDDALLARIVRLLAIKSHAHCALRTADCGLRTGLLAEAEAEALVFPVYVVRMSTWVVSRYGVLQTNICEHK</sequence>
<protein>
    <submittedName>
        <fullName evidence="1">Uncharacterized protein</fullName>
    </submittedName>
</protein>
<organism evidence="1 2">
    <name type="scientific">Ajellomyces capsulatus (strain G186AR / H82 / ATCC MYA-2454 / RMSCC 2432)</name>
    <name type="common">Darling's disease fungus</name>
    <name type="synonym">Histoplasma capsulatum</name>
    <dbReference type="NCBI Taxonomy" id="447093"/>
    <lineage>
        <taxon>Eukaryota</taxon>
        <taxon>Fungi</taxon>
        <taxon>Dikarya</taxon>
        <taxon>Ascomycota</taxon>
        <taxon>Pezizomycotina</taxon>
        <taxon>Eurotiomycetes</taxon>
        <taxon>Eurotiomycetidae</taxon>
        <taxon>Onygenales</taxon>
        <taxon>Ajellomycetaceae</taxon>
        <taxon>Histoplasma</taxon>
    </lineage>
</organism>
<proteinExistence type="predicted"/>
<dbReference type="GeneID" id="69035118"/>
<dbReference type="Proteomes" id="UP000001631">
    <property type="component" value="Unassembled WGS sequence"/>
</dbReference>
<dbReference type="EMBL" id="GG663364">
    <property type="protein sequence ID" value="EEH10457.1"/>
    <property type="molecule type" value="Genomic_DNA"/>
</dbReference>
<dbReference type="RefSeq" id="XP_045290937.1">
    <property type="nucleotide sequence ID" value="XM_045429151.1"/>
</dbReference>
<reference evidence="1" key="1">
    <citation type="submission" date="2009-02" db="EMBL/GenBank/DDBJ databases">
        <title>The Genome Sequence of Ajellomyces capsulatus strain G186AR.</title>
        <authorList>
            <consortium name="The Broad Institute Genome Sequencing Platform"/>
            <person name="Champion M."/>
            <person name="Cuomo C."/>
            <person name="Ma L.-J."/>
            <person name="Henn M.R."/>
            <person name="Sil A."/>
            <person name="Goldman B."/>
            <person name="Young S.K."/>
            <person name="Kodira C.D."/>
            <person name="Zeng Q."/>
            <person name="Koehrsen M."/>
            <person name="Alvarado L."/>
            <person name="Berlin A."/>
            <person name="Borenstein D."/>
            <person name="Chen Z."/>
            <person name="Engels R."/>
            <person name="Freedman E."/>
            <person name="Gellesch M."/>
            <person name="Goldberg J."/>
            <person name="Griggs A."/>
            <person name="Gujja S."/>
            <person name="Heiman D."/>
            <person name="Hepburn T."/>
            <person name="Howarth C."/>
            <person name="Jen D."/>
            <person name="Larson L."/>
            <person name="Lewis B."/>
            <person name="Mehta T."/>
            <person name="Park D."/>
            <person name="Pearson M."/>
            <person name="Roberts A."/>
            <person name="Saif S."/>
            <person name="Shea T."/>
            <person name="Shenoy N."/>
            <person name="Sisk P."/>
            <person name="Stolte C."/>
            <person name="Sykes S."/>
            <person name="Walk T."/>
            <person name="White J."/>
            <person name="Yandava C."/>
            <person name="Klein B."/>
            <person name="McEwen J.G."/>
            <person name="Puccia R."/>
            <person name="Goldman G.H."/>
            <person name="Felipe M.S."/>
            <person name="Nino-Vega G."/>
            <person name="San-Blas G."/>
            <person name="Taylor J."/>
            <person name="Mendoza L."/>
            <person name="Galagan J."/>
            <person name="Nusbaum C."/>
            <person name="Birren B."/>
        </authorList>
    </citation>
    <scope>NUCLEOTIDE SEQUENCE</scope>
    <source>
        <strain evidence="1">G186AR</strain>
    </source>
</reference>
<dbReference type="HOGENOM" id="CLU_2157639_0_0_1"/>
<gene>
    <name evidence="1" type="ORF">HCBG_02102</name>
</gene>
<accession>C0NE09</accession>
<keyword evidence="2" id="KW-1185">Reference proteome</keyword>
<evidence type="ECO:0000313" key="1">
    <source>
        <dbReference type="EMBL" id="EEH10457.1"/>
    </source>
</evidence>
<dbReference type="AlphaFoldDB" id="C0NE09"/>
<name>C0NE09_AJECG</name>
<evidence type="ECO:0000313" key="2">
    <source>
        <dbReference type="Proteomes" id="UP000001631"/>
    </source>
</evidence>